<evidence type="ECO:0000256" key="9">
    <source>
        <dbReference type="ARBA" id="ARBA00039086"/>
    </source>
</evidence>
<evidence type="ECO:0000256" key="11">
    <source>
        <dbReference type="ARBA" id="ARBA00041912"/>
    </source>
</evidence>
<dbReference type="Gene3D" id="3.30.429.10">
    <property type="entry name" value="Macrophage Migration Inhibitory Factor"/>
    <property type="match status" value="1"/>
</dbReference>
<comment type="similarity">
    <text evidence="2">Belongs to the MIF family.</text>
</comment>
<dbReference type="PANTHER" id="PTHR11954">
    <property type="entry name" value="D-DOPACHROME DECARBOXYLASE"/>
    <property type="match status" value="1"/>
</dbReference>
<evidence type="ECO:0000256" key="4">
    <source>
        <dbReference type="ARBA" id="ARBA00022525"/>
    </source>
</evidence>
<dbReference type="GO" id="GO:0004167">
    <property type="term" value="F:dopachrome isomerase activity"/>
    <property type="evidence" value="ECO:0007669"/>
    <property type="project" value="UniProtKB-EC"/>
</dbReference>
<evidence type="ECO:0000256" key="5">
    <source>
        <dbReference type="ARBA" id="ARBA00023235"/>
    </source>
</evidence>
<sequence length="114" mass="12589">MPTLIISTNARVENEEALMQDATEIIHTELGKPKKYILVEVRDNCKMIMNGSTAPAVNARLLSLGTMEPEANKRVANRLCALFEKHTGAAGDRTYIEFTDPGRANLGYNYATFA</sequence>
<dbReference type="Proteomes" id="UP000278143">
    <property type="component" value="Unassembled WGS sequence"/>
</dbReference>
<dbReference type="InterPro" id="IPR001398">
    <property type="entry name" value="Macrophage_inhib_fac"/>
</dbReference>
<evidence type="ECO:0000256" key="3">
    <source>
        <dbReference type="ARBA" id="ARBA00022514"/>
    </source>
</evidence>
<evidence type="ECO:0000256" key="10">
    <source>
        <dbReference type="ARBA" id="ARBA00041631"/>
    </source>
</evidence>
<evidence type="ECO:0000256" key="2">
    <source>
        <dbReference type="ARBA" id="ARBA00005851"/>
    </source>
</evidence>
<evidence type="ECO:0000256" key="12">
    <source>
        <dbReference type="ARBA" id="ARBA00042730"/>
    </source>
</evidence>
<accession>A0A4P9Z2R9</accession>
<comment type="catalytic activity">
    <reaction evidence="7">
        <text>L-dopachrome = 5,6-dihydroxyindole-2-carboxylate</text>
        <dbReference type="Rhea" id="RHEA:13041"/>
        <dbReference type="ChEBI" id="CHEBI:16875"/>
        <dbReference type="ChEBI" id="CHEBI:57509"/>
        <dbReference type="EC" id="5.3.3.12"/>
    </reaction>
</comment>
<comment type="catalytic activity">
    <reaction evidence="6">
        <text>3-phenylpyruvate = enol-phenylpyruvate</text>
        <dbReference type="Rhea" id="RHEA:17097"/>
        <dbReference type="ChEBI" id="CHEBI:16815"/>
        <dbReference type="ChEBI" id="CHEBI:18005"/>
        <dbReference type="EC" id="5.3.2.1"/>
    </reaction>
</comment>
<keyword evidence="4" id="KW-0964">Secreted</keyword>
<reference evidence="14" key="1">
    <citation type="journal article" date="2018" name="Nat. Microbiol.">
        <title>Leveraging single-cell genomics to expand the fungal tree of life.</title>
        <authorList>
            <person name="Ahrendt S.R."/>
            <person name="Quandt C.A."/>
            <person name="Ciobanu D."/>
            <person name="Clum A."/>
            <person name="Salamov A."/>
            <person name="Andreopoulos B."/>
            <person name="Cheng J.F."/>
            <person name="Woyke T."/>
            <person name="Pelin A."/>
            <person name="Henrissat B."/>
            <person name="Reynolds N.K."/>
            <person name="Benny G.L."/>
            <person name="Smith M.E."/>
            <person name="James T.Y."/>
            <person name="Grigoriev I.V."/>
        </authorList>
    </citation>
    <scope>NUCLEOTIDE SEQUENCE [LARGE SCALE GENOMIC DNA]</scope>
    <source>
        <strain evidence="14">Benny S71-1</strain>
    </source>
</reference>
<proteinExistence type="inferred from homology"/>
<dbReference type="EMBL" id="KZ989354">
    <property type="protein sequence ID" value="RKP26706.1"/>
    <property type="molecule type" value="Genomic_DNA"/>
</dbReference>
<evidence type="ECO:0000256" key="7">
    <source>
        <dbReference type="ARBA" id="ARBA00036823"/>
    </source>
</evidence>
<organism evidence="13 14">
    <name type="scientific">Syncephalis pseudoplumigaleata</name>
    <dbReference type="NCBI Taxonomy" id="1712513"/>
    <lineage>
        <taxon>Eukaryota</taxon>
        <taxon>Fungi</taxon>
        <taxon>Fungi incertae sedis</taxon>
        <taxon>Zoopagomycota</taxon>
        <taxon>Zoopagomycotina</taxon>
        <taxon>Zoopagomycetes</taxon>
        <taxon>Zoopagales</taxon>
        <taxon>Piptocephalidaceae</taxon>
        <taxon>Syncephalis</taxon>
    </lineage>
</organism>
<evidence type="ECO:0000256" key="8">
    <source>
        <dbReference type="ARBA" id="ARBA00038932"/>
    </source>
</evidence>
<dbReference type="InterPro" id="IPR014347">
    <property type="entry name" value="Tautomerase/MIF_sf"/>
</dbReference>
<dbReference type="Pfam" id="PF01187">
    <property type="entry name" value="MIF"/>
    <property type="match status" value="1"/>
</dbReference>
<dbReference type="AlphaFoldDB" id="A0A4P9Z2R9"/>
<dbReference type="GO" id="GO:0050178">
    <property type="term" value="F:phenylpyruvate tautomerase activity"/>
    <property type="evidence" value="ECO:0007669"/>
    <property type="project" value="UniProtKB-EC"/>
</dbReference>
<name>A0A4P9Z2R9_9FUNG</name>
<dbReference type="OrthoDB" id="255819at2759"/>
<dbReference type="PANTHER" id="PTHR11954:SF6">
    <property type="entry name" value="MACROPHAGE MIGRATION INHIBITORY FACTOR"/>
    <property type="match status" value="1"/>
</dbReference>
<dbReference type="EC" id="5.3.2.1" evidence="9"/>
<comment type="subcellular location">
    <subcellularLocation>
        <location evidence="1">Secreted</location>
    </subcellularLocation>
</comment>
<dbReference type="SUPFAM" id="SSF55331">
    <property type="entry name" value="Tautomerase/MIF"/>
    <property type="match status" value="1"/>
</dbReference>
<evidence type="ECO:0000313" key="13">
    <source>
        <dbReference type="EMBL" id="RKP26706.1"/>
    </source>
</evidence>
<evidence type="ECO:0000256" key="6">
    <source>
        <dbReference type="ARBA" id="ARBA00036735"/>
    </source>
</evidence>
<dbReference type="EC" id="5.3.3.12" evidence="8"/>
<evidence type="ECO:0000256" key="1">
    <source>
        <dbReference type="ARBA" id="ARBA00004613"/>
    </source>
</evidence>
<dbReference type="GO" id="GO:0005615">
    <property type="term" value="C:extracellular space"/>
    <property type="evidence" value="ECO:0007669"/>
    <property type="project" value="UniProtKB-KW"/>
</dbReference>
<keyword evidence="5" id="KW-0413">Isomerase</keyword>
<evidence type="ECO:0000313" key="14">
    <source>
        <dbReference type="Proteomes" id="UP000278143"/>
    </source>
</evidence>
<gene>
    <name evidence="13" type="ORF">SYNPS1DRAFT_13829</name>
</gene>
<keyword evidence="14" id="KW-1185">Reference proteome</keyword>
<protein>
    <recommendedName>
        <fullName evidence="12">L-dopachrome isomerase</fullName>
        <ecNumber evidence="9">5.3.2.1</ecNumber>
        <ecNumber evidence="8">5.3.3.12</ecNumber>
    </recommendedName>
    <alternativeName>
        <fullName evidence="10">L-dopachrome tautomerase</fullName>
    </alternativeName>
    <alternativeName>
        <fullName evidence="11">Phenylpyruvate tautomerase</fullName>
    </alternativeName>
</protein>
<keyword evidence="3" id="KW-0202">Cytokine</keyword>